<evidence type="ECO:0000313" key="4">
    <source>
        <dbReference type="Proteomes" id="UP001419268"/>
    </source>
</evidence>
<keyword evidence="2" id="KW-0812">Transmembrane</keyword>
<accession>A0AAP0PPY8</accession>
<organism evidence="3 4">
    <name type="scientific">Stephania cephalantha</name>
    <dbReference type="NCBI Taxonomy" id="152367"/>
    <lineage>
        <taxon>Eukaryota</taxon>
        <taxon>Viridiplantae</taxon>
        <taxon>Streptophyta</taxon>
        <taxon>Embryophyta</taxon>
        <taxon>Tracheophyta</taxon>
        <taxon>Spermatophyta</taxon>
        <taxon>Magnoliopsida</taxon>
        <taxon>Ranunculales</taxon>
        <taxon>Menispermaceae</taxon>
        <taxon>Menispermoideae</taxon>
        <taxon>Cissampelideae</taxon>
        <taxon>Stephania</taxon>
    </lineage>
</organism>
<dbReference type="PANTHER" id="PTHR11654">
    <property type="entry name" value="OLIGOPEPTIDE TRANSPORTER-RELATED"/>
    <property type="match status" value="1"/>
</dbReference>
<dbReference type="InterPro" id="IPR036259">
    <property type="entry name" value="MFS_trans_sf"/>
</dbReference>
<comment type="caution">
    <text evidence="3">The sequence shown here is derived from an EMBL/GenBank/DDBJ whole genome shotgun (WGS) entry which is preliminary data.</text>
</comment>
<proteinExistence type="predicted"/>
<dbReference type="EMBL" id="JBBNAG010000003">
    <property type="protein sequence ID" value="KAK9148601.1"/>
    <property type="molecule type" value="Genomic_DNA"/>
</dbReference>
<protein>
    <recommendedName>
        <fullName evidence="5">Solute carrier family 15 member 1</fullName>
    </recommendedName>
</protein>
<evidence type="ECO:0000313" key="3">
    <source>
        <dbReference type="EMBL" id="KAK9148601.1"/>
    </source>
</evidence>
<name>A0AAP0PPY8_9MAGN</name>
<keyword evidence="2" id="KW-1133">Transmembrane helix</keyword>
<evidence type="ECO:0008006" key="5">
    <source>
        <dbReference type="Google" id="ProtNLM"/>
    </source>
</evidence>
<feature type="transmembrane region" description="Helical" evidence="2">
    <location>
        <begin position="97"/>
        <end position="117"/>
    </location>
</feature>
<keyword evidence="2" id="KW-0472">Membrane</keyword>
<sequence length="133" mass="14928">MESRNTSEDSTHDQESSTHEHGGIKTIPFIIANEALEKTASYGLLPNMIMYLMNEYHMSVAMGTNVISIWSAFTNFLPTVGAFLSNSYLGKYKTIDFGSVLSFMMLSLLLAAHLSKFSQPHHTRVRKPVDLLR</sequence>
<evidence type="ECO:0000256" key="1">
    <source>
        <dbReference type="SAM" id="MobiDB-lite"/>
    </source>
</evidence>
<reference evidence="3 4" key="1">
    <citation type="submission" date="2024-01" db="EMBL/GenBank/DDBJ databases">
        <title>Genome assemblies of Stephania.</title>
        <authorList>
            <person name="Yang L."/>
        </authorList>
    </citation>
    <scope>NUCLEOTIDE SEQUENCE [LARGE SCALE GENOMIC DNA]</scope>
    <source>
        <strain evidence="3">JXDWG</strain>
        <tissue evidence="3">Leaf</tissue>
    </source>
</reference>
<keyword evidence="4" id="KW-1185">Reference proteome</keyword>
<gene>
    <name evidence="3" type="ORF">Scep_007358</name>
</gene>
<feature type="region of interest" description="Disordered" evidence="1">
    <location>
        <begin position="1"/>
        <end position="21"/>
    </location>
</feature>
<dbReference type="Proteomes" id="UP001419268">
    <property type="component" value="Unassembled WGS sequence"/>
</dbReference>
<evidence type="ECO:0000256" key="2">
    <source>
        <dbReference type="SAM" id="Phobius"/>
    </source>
</evidence>
<feature type="transmembrane region" description="Helical" evidence="2">
    <location>
        <begin position="56"/>
        <end position="77"/>
    </location>
</feature>
<dbReference type="AlphaFoldDB" id="A0AAP0PPY8"/>
<dbReference type="Gene3D" id="1.20.1250.20">
    <property type="entry name" value="MFS general substrate transporter like domains"/>
    <property type="match status" value="1"/>
</dbReference>